<dbReference type="InterPro" id="IPR006121">
    <property type="entry name" value="HMA_dom"/>
</dbReference>
<organism evidence="2 3">
    <name type="scientific">Sphingobacterium allocomposti</name>
    <dbReference type="NCBI Taxonomy" id="415956"/>
    <lineage>
        <taxon>Bacteria</taxon>
        <taxon>Pseudomonadati</taxon>
        <taxon>Bacteroidota</taxon>
        <taxon>Sphingobacteriia</taxon>
        <taxon>Sphingobacteriales</taxon>
        <taxon>Sphingobacteriaceae</taxon>
        <taxon>Sphingobacterium</taxon>
    </lineage>
</organism>
<dbReference type="PROSITE" id="PS50846">
    <property type="entry name" value="HMA_2"/>
    <property type="match status" value="1"/>
</dbReference>
<dbReference type="CDD" id="cd00371">
    <property type="entry name" value="HMA"/>
    <property type="match status" value="1"/>
</dbReference>
<keyword evidence="3" id="KW-1185">Reference proteome</keyword>
<reference evidence="2 3" key="1">
    <citation type="submission" date="2019-07" db="EMBL/GenBank/DDBJ databases">
        <title>Genomic Encyclopedia of Archaeal and Bacterial Type Strains, Phase II (KMG-II): from individual species to whole genera.</title>
        <authorList>
            <person name="Goeker M."/>
        </authorList>
    </citation>
    <scope>NUCLEOTIDE SEQUENCE [LARGE SCALE GENOMIC DNA]</scope>
    <source>
        <strain evidence="2 3">DSM 18850</strain>
    </source>
</reference>
<dbReference type="EMBL" id="VNHX01000003">
    <property type="protein sequence ID" value="TYP97123.1"/>
    <property type="molecule type" value="Genomic_DNA"/>
</dbReference>
<comment type="caution">
    <text evidence="2">The sequence shown here is derived from an EMBL/GenBank/DDBJ whole genome shotgun (WGS) entry which is preliminary data.</text>
</comment>
<dbReference type="GO" id="GO:0046872">
    <property type="term" value="F:metal ion binding"/>
    <property type="evidence" value="ECO:0007669"/>
    <property type="project" value="InterPro"/>
</dbReference>
<dbReference type="InterPro" id="IPR036163">
    <property type="entry name" value="HMA_dom_sf"/>
</dbReference>
<dbReference type="Gene3D" id="3.30.70.100">
    <property type="match status" value="1"/>
</dbReference>
<evidence type="ECO:0000313" key="3">
    <source>
        <dbReference type="Proteomes" id="UP000325105"/>
    </source>
</evidence>
<dbReference type="SUPFAM" id="SSF55008">
    <property type="entry name" value="HMA, heavy metal-associated domain"/>
    <property type="match status" value="1"/>
</dbReference>
<evidence type="ECO:0000313" key="2">
    <source>
        <dbReference type="EMBL" id="TYP97123.1"/>
    </source>
</evidence>
<dbReference type="OrthoDB" id="9813965at2"/>
<name>A0A5S5DMG0_9SPHI</name>
<feature type="domain" description="HMA" evidence="1">
    <location>
        <begin position="2"/>
        <end position="65"/>
    </location>
</feature>
<dbReference type="RefSeq" id="WP_148907527.1">
    <property type="nucleotide sequence ID" value="NZ_VNHX01000003.1"/>
</dbReference>
<dbReference type="AlphaFoldDB" id="A0A5S5DMG0"/>
<dbReference type="Pfam" id="PF00403">
    <property type="entry name" value="HMA"/>
    <property type="match status" value="1"/>
</dbReference>
<gene>
    <name evidence="2" type="ORF">BC792_10349</name>
</gene>
<evidence type="ECO:0000259" key="1">
    <source>
        <dbReference type="PROSITE" id="PS50846"/>
    </source>
</evidence>
<protein>
    <submittedName>
        <fullName evidence="2">Copper chaperone</fullName>
    </submittedName>
</protein>
<accession>A0A5S5DMG0</accession>
<sequence length="83" mass="8872">MKQVKISVPDMQSTHCQTRVNNAIKDINGVQIDNLQAGEITVSVASESTKEEVVKAIEKAGYSVSDKENCGTSEKPKGGCCSK</sequence>
<dbReference type="Proteomes" id="UP000325105">
    <property type="component" value="Unassembled WGS sequence"/>
</dbReference>
<proteinExistence type="predicted"/>